<comment type="caution">
    <text evidence="2">The sequence shown here is derived from an EMBL/GenBank/DDBJ whole genome shotgun (WGS) entry which is preliminary data.</text>
</comment>
<organism evidence="2 3">
    <name type="scientific">Stackebrandtia albiflava</name>
    <dbReference type="NCBI Taxonomy" id="406432"/>
    <lineage>
        <taxon>Bacteria</taxon>
        <taxon>Bacillati</taxon>
        <taxon>Actinomycetota</taxon>
        <taxon>Actinomycetes</taxon>
        <taxon>Glycomycetales</taxon>
        <taxon>Glycomycetaceae</taxon>
        <taxon>Stackebrandtia</taxon>
    </lineage>
</organism>
<dbReference type="Proteomes" id="UP000321617">
    <property type="component" value="Unassembled WGS sequence"/>
</dbReference>
<dbReference type="RefSeq" id="WP_147143904.1">
    <property type="nucleotide sequence ID" value="NZ_BAABIJ010000006.1"/>
</dbReference>
<sequence>MTDWSSLGHAYGSAEDIPEKLERLRAAPTSALWTDLWSALCHQGTVYSASYAALDWLTDTARSSDPEQAKSALALAGAILGSDDRPDGIEQIRARYAPQIGVMSDITRRHLSTETAYLEFVNLLETMLELEGAEGWPSRLLWGIRSEEYEIDCTSCDECLHIILGAKGYTYSTERDGPDGEPRQRPLYPASPADLTGTRRRIHELAVSHGQPKLAEMLTYAFGEAECADCGTRIAIADELGVE</sequence>
<evidence type="ECO:0000313" key="2">
    <source>
        <dbReference type="EMBL" id="TWJ07747.1"/>
    </source>
</evidence>
<protein>
    <submittedName>
        <fullName evidence="2">Uncharacterized protein</fullName>
    </submittedName>
</protein>
<dbReference type="AlphaFoldDB" id="A0A562UQ71"/>
<dbReference type="OrthoDB" id="796912at2"/>
<proteinExistence type="predicted"/>
<keyword evidence="3" id="KW-1185">Reference proteome</keyword>
<reference evidence="2 3" key="1">
    <citation type="journal article" date="2013" name="Stand. Genomic Sci.">
        <title>Genomic Encyclopedia of Type Strains, Phase I: The one thousand microbial genomes (KMG-I) project.</title>
        <authorList>
            <person name="Kyrpides N.C."/>
            <person name="Woyke T."/>
            <person name="Eisen J.A."/>
            <person name="Garrity G."/>
            <person name="Lilburn T.G."/>
            <person name="Beck B.J."/>
            <person name="Whitman W.B."/>
            <person name="Hugenholtz P."/>
            <person name="Klenk H.P."/>
        </authorList>
    </citation>
    <scope>NUCLEOTIDE SEQUENCE [LARGE SCALE GENOMIC DNA]</scope>
    <source>
        <strain evidence="2 3">DSM 45044</strain>
    </source>
</reference>
<gene>
    <name evidence="2" type="ORF">LX16_4909</name>
</gene>
<evidence type="ECO:0000313" key="3">
    <source>
        <dbReference type="Proteomes" id="UP000321617"/>
    </source>
</evidence>
<dbReference type="EMBL" id="VLLL01000010">
    <property type="protein sequence ID" value="TWJ07747.1"/>
    <property type="molecule type" value="Genomic_DNA"/>
</dbReference>
<feature type="compositionally biased region" description="Basic and acidic residues" evidence="1">
    <location>
        <begin position="173"/>
        <end position="184"/>
    </location>
</feature>
<accession>A0A562UQ71</accession>
<evidence type="ECO:0000256" key="1">
    <source>
        <dbReference type="SAM" id="MobiDB-lite"/>
    </source>
</evidence>
<feature type="region of interest" description="Disordered" evidence="1">
    <location>
        <begin position="173"/>
        <end position="193"/>
    </location>
</feature>
<name>A0A562UQ71_9ACTN</name>